<sequence length="78" mass="9365">KTFKTTCLVTQFDKFRTEKNNRCCITNKMSEKEVEEARSEIKQLEDEKEKQRDRLEKGLENGFSSKDLEKFWANLEKQ</sequence>
<feature type="non-terminal residue" evidence="2">
    <location>
        <position position="1"/>
    </location>
</feature>
<proteinExistence type="predicted"/>
<accession>A0A0K2UZG1</accession>
<organism evidence="2">
    <name type="scientific">Lepeophtheirus salmonis</name>
    <name type="common">Salmon louse</name>
    <name type="synonym">Caligus salmonis</name>
    <dbReference type="NCBI Taxonomy" id="72036"/>
    <lineage>
        <taxon>Eukaryota</taxon>
        <taxon>Metazoa</taxon>
        <taxon>Ecdysozoa</taxon>
        <taxon>Arthropoda</taxon>
        <taxon>Crustacea</taxon>
        <taxon>Multicrustacea</taxon>
        <taxon>Hexanauplia</taxon>
        <taxon>Copepoda</taxon>
        <taxon>Siphonostomatoida</taxon>
        <taxon>Caligidae</taxon>
        <taxon>Lepeophtheirus</taxon>
    </lineage>
</organism>
<reference evidence="2" key="1">
    <citation type="submission" date="2014-05" db="EMBL/GenBank/DDBJ databases">
        <authorList>
            <person name="Chronopoulou M."/>
        </authorList>
    </citation>
    <scope>NUCLEOTIDE SEQUENCE</scope>
    <source>
        <tissue evidence="2">Whole organism</tissue>
    </source>
</reference>
<name>A0A0K2UZG1_LEPSM</name>
<dbReference type="AlphaFoldDB" id="A0A0K2UZG1"/>
<evidence type="ECO:0000313" key="2">
    <source>
        <dbReference type="EMBL" id="CDW43257.1"/>
    </source>
</evidence>
<evidence type="ECO:0000256" key="1">
    <source>
        <dbReference type="SAM" id="MobiDB-lite"/>
    </source>
</evidence>
<feature type="region of interest" description="Disordered" evidence="1">
    <location>
        <begin position="37"/>
        <end position="56"/>
    </location>
</feature>
<dbReference type="EMBL" id="HACA01025896">
    <property type="protein sequence ID" value="CDW43257.1"/>
    <property type="molecule type" value="Transcribed_RNA"/>
</dbReference>
<protein>
    <submittedName>
        <fullName evidence="2">Uncharacterized protein</fullName>
    </submittedName>
</protein>